<dbReference type="NCBIfam" id="TIGR01032">
    <property type="entry name" value="rplT_bact"/>
    <property type="match status" value="1"/>
</dbReference>
<evidence type="ECO:0000256" key="4">
    <source>
        <dbReference type="ARBA" id="ARBA00072767"/>
    </source>
</evidence>
<keyword evidence="3 6" id="KW-0687">Ribonucleoprotein</keyword>
<dbReference type="AlphaFoldDB" id="A0AAJ7C521"/>
<sequence>MVFQSLMLLARNKGPDEFWRKRKIFRIAAHFIGRRRNCYSIAIRNVHRALVYSSKGRALKKADMRALWETRLHAASEEHGISRYILHEGLMRSNILLNRKTLMDLAVWEPRTFKALSIIALARTKQDGLNSVQHLDMPDGIITRGMLK</sequence>
<dbReference type="GO" id="GO:0019843">
    <property type="term" value="F:rRNA binding"/>
    <property type="evidence" value="ECO:0007669"/>
    <property type="project" value="InterPro"/>
</dbReference>
<dbReference type="InterPro" id="IPR005813">
    <property type="entry name" value="Ribosomal_bL20"/>
</dbReference>
<dbReference type="Gene3D" id="1.10.1900.20">
    <property type="entry name" value="Ribosomal protein L20"/>
    <property type="match status" value="1"/>
</dbReference>
<organism evidence="7 8">
    <name type="scientific">Cephus cinctus</name>
    <name type="common">Wheat stem sawfly</name>
    <dbReference type="NCBI Taxonomy" id="211228"/>
    <lineage>
        <taxon>Eukaryota</taxon>
        <taxon>Metazoa</taxon>
        <taxon>Ecdysozoa</taxon>
        <taxon>Arthropoda</taxon>
        <taxon>Hexapoda</taxon>
        <taxon>Insecta</taxon>
        <taxon>Pterygota</taxon>
        <taxon>Neoptera</taxon>
        <taxon>Endopterygota</taxon>
        <taxon>Hymenoptera</taxon>
        <taxon>Cephoidea</taxon>
        <taxon>Cephidae</taxon>
        <taxon>Cephus</taxon>
    </lineage>
</organism>
<name>A0AAJ7C521_CEPCN</name>
<evidence type="ECO:0000256" key="6">
    <source>
        <dbReference type="RuleBase" id="RU000561"/>
    </source>
</evidence>
<comment type="similarity">
    <text evidence="1 6">Belongs to the bacterial ribosomal protein bL20 family.</text>
</comment>
<evidence type="ECO:0000256" key="5">
    <source>
        <dbReference type="ARBA" id="ARBA00076245"/>
    </source>
</evidence>
<dbReference type="GO" id="GO:0006412">
    <property type="term" value="P:translation"/>
    <property type="evidence" value="ECO:0007669"/>
    <property type="project" value="InterPro"/>
</dbReference>
<dbReference type="GO" id="GO:0003735">
    <property type="term" value="F:structural constituent of ribosome"/>
    <property type="evidence" value="ECO:0007669"/>
    <property type="project" value="InterPro"/>
</dbReference>
<evidence type="ECO:0000313" key="7">
    <source>
        <dbReference type="Proteomes" id="UP000694920"/>
    </source>
</evidence>
<dbReference type="PANTHER" id="PTHR10986">
    <property type="entry name" value="39S RIBOSOMAL PROTEIN L20"/>
    <property type="match status" value="1"/>
</dbReference>
<dbReference type="FunFam" id="1.10.1900.20:FF:000001">
    <property type="entry name" value="50S ribosomal protein L20"/>
    <property type="match status" value="1"/>
</dbReference>
<keyword evidence="2 6" id="KW-0689">Ribosomal protein</keyword>
<dbReference type="KEGG" id="ccin:107270603"/>
<dbReference type="GO" id="GO:0005840">
    <property type="term" value="C:ribosome"/>
    <property type="evidence" value="ECO:0007669"/>
    <property type="project" value="UniProtKB-KW"/>
</dbReference>
<proteinExistence type="inferred from homology"/>
<dbReference type="PRINTS" id="PR00062">
    <property type="entry name" value="RIBOSOMALL20"/>
</dbReference>
<dbReference type="Proteomes" id="UP000694920">
    <property type="component" value="Unplaced"/>
</dbReference>
<dbReference type="RefSeq" id="XP_015601247.1">
    <property type="nucleotide sequence ID" value="XM_015745761.2"/>
</dbReference>
<dbReference type="GO" id="GO:1990904">
    <property type="term" value="C:ribonucleoprotein complex"/>
    <property type="evidence" value="ECO:0007669"/>
    <property type="project" value="UniProtKB-KW"/>
</dbReference>
<evidence type="ECO:0000256" key="2">
    <source>
        <dbReference type="ARBA" id="ARBA00022980"/>
    </source>
</evidence>
<evidence type="ECO:0000256" key="1">
    <source>
        <dbReference type="ARBA" id="ARBA00007698"/>
    </source>
</evidence>
<protein>
    <recommendedName>
        <fullName evidence="4">Large ribosomal subunit protein bL20m</fullName>
    </recommendedName>
    <alternativeName>
        <fullName evidence="5">39S ribosomal protein L20, mitochondrial</fullName>
    </alternativeName>
</protein>
<dbReference type="Gene3D" id="6.10.160.10">
    <property type="match status" value="1"/>
</dbReference>
<accession>A0AAJ7C521</accession>
<dbReference type="Pfam" id="PF00453">
    <property type="entry name" value="Ribosomal_L20"/>
    <property type="match status" value="1"/>
</dbReference>
<reference evidence="8" key="1">
    <citation type="submission" date="2025-08" db="UniProtKB">
        <authorList>
            <consortium name="RefSeq"/>
        </authorList>
    </citation>
    <scope>IDENTIFICATION</scope>
</reference>
<evidence type="ECO:0000313" key="8">
    <source>
        <dbReference type="RefSeq" id="XP_015601247.1"/>
    </source>
</evidence>
<dbReference type="SUPFAM" id="SSF74731">
    <property type="entry name" value="Ribosomal protein L20"/>
    <property type="match status" value="1"/>
</dbReference>
<keyword evidence="7" id="KW-1185">Reference proteome</keyword>
<gene>
    <name evidence="8" type="primary">LOC107270603</name>
</gene>
<dbReference type="CTD" id="55052"/>
<evidence type="ECO:0000256" key="3">
    <source>
        <dbReference type="ARBA" id="ARBA00023274"/>
    </source>
</evidence>
<dbReference type="GeneID" id="107270603"/>
<dbReference type="InterPro" id="IPR035566">
    <property type="entry name" value="Ribosomal_protein_bL20_C"/>
</dbReference>